<dbReference type="InterPro" id="IPR029058">
    <property type="entry name" value="AB_hydrolase_fold"/>
</dbReference>
<dbReference type="AlphaFoldDB" id="A0AAU7AZQ2"/>
<dbReference type="PANTHER" id="PTHR22946">
    <property type="entry name" value="DIENELACTONE HYDROLASE DOMAIN-CONTAINING PROTEIN-RELATED"/>
    <property type="match status" value="1"/>
</dbReference>
<evidence type="ECO:0000313" key="4">
    <source>
        <dbReference type="EMBL" id="XAY07210.1"/>
    </source>
</evidence>
<reference evidence="4" key="1">
    <citation type="submission" date="2022-12" db="EMBL/GenBank/DDBJ databases">
        <title>Paraconexibacter alkalitolerans sp. nov. and Baekduia alba sp. nov., isolated from soil and emended description of the genera Paraconexibacter (Chun et al., 2020) and Baekduia (An et al., 2020).</title>
        <authorList>
            <person name="Vieira S."/>
            <person name="Huber K.J."/>
            <person name="Geppert A."/>
            <person name="Wolf J."/>
            <person name="Neumann-Schaal M."/>
            <person name="Muesken M."/>
            <person name="Overmann J."/>
        </authorList>
    </citation>
    <scope>NUCLEOTIDE SEQUENCE</scope>
    <source>
        <strain evidence="4">AEG42_29</strain>
    </source>
</reference>
<dbReference type="GO" id="GO:0008239">
    <property type="term" value="F:dipeptidyl-peptidase activity"/>
    <property type="evidence" value="ECO:0007669"/>
    <property type="project" value="InterPro"/>
</dbReference>
<feature type="domain" description="Xaa-Pro dipeptidyl-peptidase C-terminal" evidence="3">
    <location>
        <begin position="289"/>
        <end position="486"/>
    </location>
</feature>
<protein>
    <recommendedName>
        <fullName evidence="3">Xaa-Pro dipeptidyl-peptidase C-terminal domain-containing protein</fullName>
    </recommendedName>
</protein>
<dbReference type="SUPFAM" id="SSF49785">
    <property type="entry name" value="Galactose-binding domain-like"/>
    <property type="match status" value="1"/>
</dbReference>
<organism evidence="4">
    <name type="scientific">Paraconexibacter sp. AEG42_29</name>
    <dbReference type="NCBI Taxonomy" id="2997339"/>
    <lineage>
        <taxon>Bacteria</taxon>
        <taxon>Bacillati</taxon>
        <taxon>Actinomycetota</taxon>
        <taxon>Thermoleophilia</taxon>
        <taxon>Solirubrobacterales</taxon>
        <taxon>Paraconexibacteraceae</taxon>
        <taxon>Paraconexibacter</taxon>
    </lineage>
</organism>
<evidence type="ECO:0000256" key="1">
    <source>
        <dbReference type="ARBA" id="ARBA00008645"/>
    </source>
</evidence>
<sequence>MRSFDGTKLLATYYPAASLPSGERAPTVLVGHGWGGHRALDPDSASSPAGSIGLRPLRLAGYNILTWDARGFGASGGEARLDDPASEGRDVSALIDAVAQQPDAVLDGPGDPRVGMVGSSYAGGIQLIAAGQDQRIDAIVPDLAWNSLREGLTPDGAFKAGWGRILLGLGVSQSLVPGLIAKTGLESGSLDPAVTRALTEGVMTDALTPPSIALLHARDVSTLVGRITAPTFLTQGTPDTLLTLRQAIANHAILRRNGVPVKMLWHCGGHGACLSNPGSEPHRIERAVLAWFARYLQRDPLAETGPGFEWVSQDGVWHSAPDYPPAPAPATWAARGAGTLAITPGVGPGNFVTSAPSPLALSVPLPPPTEELDVVGPPQLTLAYQGAARGGPSVPVFAQLVDLDSGTVVGGQVTPLPVVLDGAPRTISRDLETVALHVRPGARYALQLMPASSLFRAQTASGTFTVTRADVTLPVVQPGLQAPPPPAASVRAAEGRVTVTVPGVVRAARGKRALQVRLRADGVALRAADVRVIDPFGRRVGTLVIRSRVRAGAARLVRVRLAGKLRRVRYRVAVRYTTTAGRHGTASRSITLP</sequence>
<dbReference type="KEGG" id="parq:DSM112329_04091"/>
<dbReference type="EMBL" id="CP114014">
    <property type="protein sequence ID" value="XAY07210.1"/>
    <property type="molecule type" value="Genomic_DNA"/>
</dbReference>
<evidence type="ECO:0000256" key="2">
    <source>
        <dbReference type="ARBA" id="ARBA00022801"/>
    </source>
</evidence>
<dbReference type="Pfam" id="PF02129">
    <property type="entry name" value="Peptidase_S15"/>
    <property type="match status" value="1"/>
</dbReference>
<dbReference type="InterPro" id="IPR000383">
    <property type="entry name" value="Xaa-Pro-like_dom"/>
</dbReference>
<evidence type="ECO:0000259" key="3">
    <source>
        <dbReference type="SMART" id="SM00939"/>
    </source>
</evidence>
<dbReference type="Gene3D" id="3.40.50.1820">
    <property type="entry name" value="alpha/beta hydrolase"/>
    <property type="match status" value="2"/>
</dbReference>
<comment type="similarity">
    <text evidence="1">Belongs to the AB hydrolase superfamily.</text>
</comment>
<keyword evidence="2" id="KW-0378">Hydrolase</keyword>
<dbReference type="InterPro" id="IPR013736">
    <property type="entry name" value="Xaa-Pro_dipept_C"/>
</dbReference>
<name>A0AAU7AZQ2_9ACTN</name>
<gene>
    <name evidence="4" type="ORF">DSM112329_04091</name>
</gene>
<dbReference type="SMART" id="SM00939">
    <property type="entry name" value="PepX_C"/>
    <property type="match status" value="1"/>
</dbReference>
<dbReference type="InterPro" id="IPR008979">
    <property type="entry name" value="Galactose-bd-like_sf"/>
</dbReference>
<accession>A0AAU7AZQ2</accession>
<dbReference type="SUPFAM" id="SSF53474">
    <property type="entry name" value="alpha/beta-Hydrolases"/>
    <property type="match status" value="1"/>
</dbReference>
<proteinExistence type="inferred from homology"/>
<dbReference type="InterPro" id="IPR050261">
    <property type="entry name" value="FrsA_esterase"/>
</dbReference>